<evidence type="ECO:0000313" key="4">
    <source>
        <dbReference type="Proteomes" id="UP001142317"/>
    </source>
</evidence>
<reference evidence="3" key="1">
    <citation type="journal article" date="2014" name="Int. J. Syst. Evol. Microbiol.">
        <title>Complete genome sequence of Corynebacterium casei LMG S-19264T (=DSM 44701T), isolated from a smear-ripened cheese.</title>
        <authorList>
            <consortium name="US DOE Joint Genome Institute (JGI-PGF)"/>
            <person name="Walter F."/>
            <person name="Albersmeier A."/>
            <person name="Kalinowski J."/>
            <person name="Ruckert C."/>
        </authorList>
    </citation>
    <scope>NUCLEOTIDE SEQUENCE</scope>
    <source>
        <strain evidence="3">VKM Ac-1447</strain>
    </source>
</reference>
<name>A0A9W6M3A5_9MICO</name>
<sequence length="345" mass="38005">MTEPVPALQNHPGDVEFPVRSRWKYARMLEARRKADPKARGRRALPVTAIAAPFGILGFILSLVWAGPADFGVNMFGFFLGTCLGLLVASIVLAVRDAGAPRRAQQQYLALAGRPALTLRQQQMLALDAVSDFGMRGWNSSLAFTPTFAELPQDSRARHREGADGSPWFALPLPAMPQLRAALDEQFKIVSRSDAELLVADTLARGLLSTRFAEVAHSDAAEHMMSRIAALTDLPVFDIHDLARGDDERAPRLLLAADIERAIGGVRYAFVAGYLSADEAWALLEPLAARAFGAYRDRDAYWRDVVIATAFRTDSLEAVQRQRETLIELQRSDWPAASVPWPSAW</sequence>
<keyword evidence="4" id="KW-1185">Reference proteome</keyword>
<protein>
    <recommendedName>
        <fullName evidence="2">DUF1266 domain-containing protein</fullName>
    </recommendedName>
</protein>
<feature type="transmembrane region" description="Helical" evidence="1">
    <location>
        <begin position="44"/>
        <end position="65"/>
    </location>
</feature>
<dbReference type="InterPro" id="IPR009677">
    <property type="entry name" value="DUF1266"/>
</dbReference>
<proteinExistence type="predicted"/>
<reference evidence="3" key="2">
    <citation type="submission" date="2023-01" db="EMBL/GenBank/DDBJ databases">
        <authorList>
            <person name="Sun Q."/>
            <person name="Evtushenko L."/>
        </authorList>
    </citation>
    <scope>NUCLEOTIDE SEQUENCE</scope>
    <source>
        <strain evidence="3">VKM Ac-1447</strain>
    </source>
</reference>
<organism evidence="3 4">
    <name type="scientific">Microbacterium imperiale</name>
    <dbReference type="NCBI Taxonomy" id="33884"/>
    <lineage>
        <taxon>Bacteria</taxon>
        <taxon>Bacillati</taxon>
        <taxon>Actinomycetota</taxon>
        <taxon>Actinomycetes</taxon>
        <taxon>Micrococcales</taxon>
        <taxon>Microbacteriaceae</taxon>
        <taxon>Microbacterium</taxon>
    </lineage>
</organism>
<evidence type="ECO:0000259" key="2">
    <source>
        <dbReference type="Pfam" id="PF06889"/>
    </source>
</evidence>
<keyword evidence="1" id="KW-0472">Membrane</keyword>
<gene>
    <name evidence="3" type="ORF">GCM10017586_21110</name>
</gene>
<keyword evidence="1" id="KW-0812">Transmembrane</keyword>
<accession>A0A9W6M3A5</accession>
<dbReference type="Proteomes" id="UP001142317">
    <property type="component" value="Unassembled WGS sequence"/>
</dbReference>
<dbReference type="Pfam" id="PF06889">
    <property type="entry name" value="DUF1266"/>
    <property type="match status" value="1"/>
</dbReference>
<keyword evidence="1" id="KW-1133">Transmembrane helix</keyword>
<dbReference type="EMBL" id="BSEO01000014">
    <property type="protein sequence ID" value="GLJ80428.1"/>
    <property type="molecule type" value="Genomic_DNA"/>
</dbReference>
<dbReference type="AlphaFoldDB" id="A0A9W6M3A5"/>
<evidence type="ECO:0000313" key="3">
    <source>
        <dbReference type="EMBL" id="GLJ80428.1"/>
    </source>
</evidence>
<evidence type="ECO:0000256" key="1">
    <source>
        <dbReference type="SAM" id="Phobius"/>
    </source>
</evidence>
<feature type="transmembrane region" description="Helical" evidence="1">
    <location>
        <begin position="71"/>
        <end position="95"/>
    </location>
</feature>
<dbReference type="RefSeq" id="WP_271175028.1">
    <property type="nucleotide sequence ID" value="NZ_BSEO01000014.1"/>
</dbReference>
<comment type="caution">
    <text evidence="3">The sequence shown here is derived from an EMBL/GenBank/DDBJ whole genome shotgun (WGS) entry which is preliminary data.</text>
</comment>
<feature type="domain" description="DUF1266" evidence="2">
    <location>
        <begin position="244"/>
        <end position="317"/>
    </location>
</feature>